<evidence type="ECO:0000313" key="5">
    <source>
        <dbReference type="EMBL" id="MEA5392379.1"/>
    </source>
</evidence>
<comment type="caution">
    <text evidence="5">The sequence shown here is derived from an EMBL/GenBank/DDBJ whole genome shotgun (WGS) entry which is preliminary data.</text>
</comment>
<gene>
    <name evidence="5" type="ORF">VB738_14040</name>
</gene>
<dbReference type="Gene3D" id="3.40.50.2300">
    <property type="match status" value="1"/>
</dbReference>
<reference evidence="5 6" key="1">
    <citation type="submission" date="2023-12" db="EMBL/GenBank/DDBJ databases">
        <title>Baltic Sea Cyanobacteria.</title>
        <authorList>
            <person name="Delbaje E."/>
            <person name="Fewer D.P."/>
            <person name="Shishido T.K."/>
        </authorList>
    </citation>
    <scope>NUCLEOTIDE SEQUENCE [LARGE SCALE GENOMIC DNA]</scope>
    <source>
        <strain evidence="5 6">UHCC 0139</strain>
    </source>
</reference>
<dbReference type="Pfam" id="PF00072">
    <property type="entry name" value="Response_reg"/>
    <property type="match status" value="1"/>
</dbReference>
<dbReference type="CDD" id="cd17546">
    <property type="entry name" value="REC_hyHK_CKI1_RcsC-like"/>
    <property type="match status" value="1"/>
</dbReference>
<evidence type="ECO:0000256" key="1">
    <source>
        <dbReference type="ARBA" id="ARBA00022553"/>
    </source>
</evidence>
<feature type="modified residue" description="4-aspartylphosphate" evidence="3">
    <location>
        <position position="3"/>
    </location>
</feature>
<feature type="domain" description="Response regulatory" evidence="4">
    <location>
        <begin position="1"/>
        <end position="72"/>
    </location>
</feature>
<organism evidence="5 6">
    <name type="scientific">Cyanobium gracile UHCC 0139</name>
    <dbReference type="NCBI Taxonomy" id="3110308"/>
    <lineage>
        <taxon>Bacteria</taxon>
        <taxon>Bacillati</taxon>
        <taxon>Cyanobacteriota</taxon>
        <taxon>Cyanophyceae</taxon>
        <taxon>Synechococcales</taxon>
        <taxon>Prochlorococcaceae</taxon>
        <taxon>Cyanobium</taxon>
    </lineage>
</organism>
<dbReference type="RefSeq" id="WP_323306365.1">
    <property type="nucleotide sequence ID" value="NZ_JAYGHX010000010.1"/>
</dbReference>
<evidence type="ECO:0000259" key="4">
    <source>
        <dbReference type="PROSITE" id="PS50110"/>
    </source>
</evidence>
<dbReference type="InterPro" id="IPR011006">
    <property type="entry name" value="CheY-like_superfamily"/>
</dbReference>
<dbReference type="SUPFAM" id="SSF52172">
    <property type="entry name" value="CheY-like"/>
    <property type="match status" value="1"/>
</dbReference>
<evidence type="ECO:0000313" key="6">
    <source>
        <dbReference type="Proteomes" id="UP001304461"/>
    </source>
</evidence>
<dbReference type="EMBL" id="JAYGHX010000010">
    <property type="protein sequence ID" value="MEA5392379.1"/>
    <property type="molecule type" value="Genomic_DNA"/>
</dbReference>
<keyword evidence="1 3" id="KW-0597">Phosphoprotein</keyword>
<accession>A0ABU5RXA1</accession>
<evidence type="ECO:0000256" key="3">
    <source>
        <dbReference type="PROSITE-ProRule" id="PRU00169"/>
    </source>
</evidence>
<keyword evidence="2" id="KW-0902">Two-component regulatory system</keyword>
<dbReference type="InterPro" id="IPR001789">
    <property type="entry name" value="Sig_transdc_resp-reg_receiver"/>
</dbReference>
<evidence type="ECO:0000256" key="2">
    <source>
        <dbReference type="ARBA" id="ARBA00023012"/>
    </source>
</evidence>
<keyword evidence="6" id="KW-1185">Reference proteome</keyword>
<dbReference type="PANTHER" id="PTHR45339">
    <property type="entry name" value="HYBRID SIGNAL TRANSDUCTION HISTIDINE KINASE J"/>
    <property type="match status" value="1"/>
</dbReference>
<name>A0ABU5RXA1_9CYAN</name>
<protein>
    <submittedName>
        <fullName evidence="5">Response regulator</fullName>
    </submittedName>
</protein>
<proteinExistence type="predicted"/>
<dbReference type="Proteomes" id="UP001304461">
    <property type="component" value="Unassembled WGS sequence"/>
</dbReference>
<dbReference type="PROSITE" id="PS50110">
    <property type="entry name" value="RESPONSE_REGULATORY"/>
    <property type="match status" value="1"/>
</dbReference>
<sequence>MLDRSMPVVDGFSVLRMIRSSDSPELASTPIIVLTALAMKGDRERCMAAGASEYLAKPVKLQQLDQSIRRIMDMALQRGSPQRR</sequence>
<dbReference type="PANTHER" id="PTHR45339:SF1">
    <property type="entry name" value="HYBRID SIGNAL TRANSDUCTION HISTIDINE KINASE J"/>
    <property type="match status" value="1"/>
</dbReference>